<dbReference type="PROSITE" id="PS50263">
    <property type="entry name" value="CN_HYDROLASE"/>
    <property type="match status" value="1"/>
</dbReference>
<comment type="catalytic activity">
    <reaction evidence="4">
        <text>a monoamide of a dicarboxylate + H2O = a dicarboxylate + NH4(+)</text>
        <dbReference type="Rhea" id="RHEA:11716"/>
        <dbReference type="ChEBI" id="CHEBI:15377"/>
        <dbReference type="ChEBI" id="CHEBI:28938"/>
        <dbReference type="ChEBI" id="CHEBI:28965"/>
        <dbReference type="ChEBI" id="CHEBI:77450"/>
        <dbReference type="EC" id="3.5.1.3"/>
    </reaction>
</comment>
<dbReference type="EC" id="3.5.1.3" evidence="3"/>
<evidence type="ECO:0000256" key="2">
    <source>
        <dbReference type="ARBA" id="ARBA00022801"/>
    </source>
</evidence>
<evidence type="ECO:0000256" key="3">
    <source>
        <dbReference type="ARBA" id="ARBA00039118"/>
    </source>
</evidence>
<dbReference type="EMBL" id="CACVAT010000524">
    <property type="protein sequence ID" value="CAA6829398.1"/>
    <property type="molecule type" value="Genomic_DNA"/>
</dbReference>
<dbReference type="AlphaFoldDB" id="A0A6S6UC79"/>
<dbReference type="Gene3D" id="3.60.110.10">
    <property type="entry name" value="Carbon-nitrogen hydrolase"/>
    <property type="match status" value="1"/>
</dbReference>
<evidence type="ECO:0000256" key="1">
    <source>
        <dbReference type="ARBA" id="ARBA00010613"/>
    </source>
</evidence>
<sequence length="269" mass="30788">MMSEDLRVSLVQSELVWHDPEANRAAFAEKLDALQEQVDLVVLPEMFTTGFTMNPQQAAEVCHATESGLQSDTIVWLQKQAEKLDTAVCGSVAMQLGEGGAYVNRMLFVTPDGAVEHYDKRHLFRMANEHHHYQAGTERKVVEYRGWRILLQVCYDLRFPVFSRNDNDYDLVLYVANWPEPRRMAWRTLLQARAIENYCYTIGVNRVGQDDNGMAYSGDSMAIDFKGDVVLDRTAGESFIEAVQLNKTELNDFREKFPAWQDADAFELM</sequence>
<evidence type="ECO:0000256" key="4">
    <source>
        <dbReference type="ARBA" id="ARBA00052904"/>
    </source>
</evidence>
<dbReference type="SUPFAM" id="SSF56317">
    <property type="entry name" value="Carbon-nitrogen hydrolase"/>
    <property type="match status" value="1"/>
</dbReference>
<dbReference type="Pfam" id="PF00795">
    <property type="entry name" value="CN_hydrolase"/>
    <property type="match status" value="1"/>
</dbReference>
<evidence type="ECO:0000256" key="5">
    <source>
        <dbReference type="ARBA" id="ARBA00072139"/>
    </source>
</evidence>
<evidence type="ECO:0000259" key="6">
    <source>
        <dbReference type="PROSITE" id="PS50263"/>
    </source>
</evidence>
<dbReference type="FunFam" id="3.60.110.10:FF:000004">
    <property type="entry name" value="Carbon-nitrogen hydrolase"/>
    <property type="match status" value="1"/>
</dbReference>
<dbReference type="PANTHER" id="PTHR47799:SF1">
    <property type="entry name" value="OMEGA-AMIDASE YAFV"/>
    <property type="match status" value="1"/>
</dbReference>
<protein>
    <recommendedName>
        <fullName evidence="5">Omega-amidase YafV</fullName>
        <ecNumber evidence="3">3.5.1.3</ecNumber>
    </recommendedName>
</protein>
<accession>A0A6S6UC79</accession>
<dbReference type="InterPro" id="IPR052737">
    <property type="entry name" value="Omega-amidase_YafV"/>
</dbReference>
<gene>
    <name evidence="7" type="ORF">HELGO_WM54958</name>
</gene>
<dbReference type="PANTHER" id="PTHR47799">
    <property type="entry name" value="OMEGA-AMIDASE YAFV"/>
    <property type="match status" value="1"/>
</dbReference>
<comment type="similarity">
    <text evidence="1">Belongs to the carbon-nitrogen hydrolase superfamily. NIT1/NIT2 family.</text>
</comment>
<dbReference type="InterPro" id="IPR036526">
    <property type="entry name" value="C-N_Hydrolase_sf"/>
</dbReference>
<keyword evidence="2 7" id="KW-0378">Hydrolase</keyword>
<proteinExistence type="inferred from homology"/>
<dbReference type="GO" id="GO:0050152">
    <property type="term" value="F:omega-amidase activity"/>
    <property type="evidence" value="ECO:0007669"/>
    <property type="project" value="UniProtKB-EC"/>
</dbReference>
<dbReference type="PROSITE" id="PS01227">
    <property type="entry name" value="UPF0012"/>
    <property type="match status" value="1"/>
</dbReference>
<feature type="domain" description="CN hydrolase" evidence="6">
    <location>
        <begin position="6"/>
        <end position="250"/>
    </location>
</feature>
<reference evidence="7" key="1">
    <citation type="submission" date="2020-01" db="EMBL/GenBank/DDBJ databases">
        <authorList>
            <person name="Meier V. D."/>
            <person name="Meier V D."/>
        </authorList>
    </citation>
    <scope>NUCLEOTIDE SEQUENCE</scope>
    <source>
        <strain evidence="7">HLG_WM_MAG_09</strain>
    </source>
</reference>
<dbReference type="CDD" id="cd07575">
    <property type="entry name" value="Xc-1258_like"/>
    <property type="match status" value="1"/>
</dbReference>
<dbReference type="InterPro" id="IPR003010">
    <property type="entry name" value="C-N_Hydrolase"/>
</dbReference>
<evidence type="ECO:0000313" key="7">
    <source>
        <dbReference type="EMBL" id="CAA6829398.1"/>
    </source>
</evidence>
<dbReference type="NCBIfam" id="NF007757">
    <property type="entry name" value="PRK10438.1"/>
    <property type="match status" value="1"/>
</dbReference>
<dbReference type="GO" id="GO:0106008">
    <property type="term" value="F:2-oxoglutaramate amidase activity"/>
    <property type="evidence" value="ECO:0007669"/>
    <property type="project" value="TreeGrafter"/>
</dbReference>
<dbReference type="InterPro" id="IPR001110">
    <property type="entry name" value="UPF0012_CS"/>
</dbReference>
<name>A0A6S6UC79_9GAMM</name>
<organism evidence="7">
    <name type="scientific">uncultured Thiotrichaceae bacterium</name>
    <dbReference type="NCBI Taxonomy" id="298394"/>
    <lineage>
        <taxon>Bacteria</taxon>
        <taxon>Pseudomonadati</taxon>
        <taxon>Pseudomonadota</taxon>
        <taxon>Gammaproteobacteria</taxon>
        <taxon>Thiotrichales</taxon>
        <taxon>Thiotrichaceae</taxon>
        <taxon>environmental samples</taxon>
    </lineage>
</organism>